<evidence type="ECO:0000256" key="7">
    <source>
        <dbReference type="ARBA" id="ARBA00032272"/>
    </source>
</evidence>
<dbReference type="FunCoup" id="A0A6C2YUI9">
    <property type="interactions" value="311"/>
</dbReference>
<dbReference type="AlphaFoldDB" id="A0A6C2YUI9"/>
<keyword evidence="11" id="KW-1185">Reference proteome</keyword>
<dbReference type="InterPro" id="IPR020476">
    <property type="entry name" value="Nudix_hydrolase"/>
</dbReference>
<dbReference type="CDD" id="cd03424">
    <property type="entry name" value="NUDIX_ADPRase_Nudt5_UGPPase_Nudt14"/>
    <property type="match status" value="1"/>
</dbReference>
<dbReference type="GO" id="GO:0019693">
    <property type="term" value="P:ribose phosphate metabolic process"/>
    <property type="evidence" value="ECO:0007669"/>
    <property type="project" value="TreeGrafter"/>
</dbReference>
<dbReference type="GO" id="GO:0005829">
    <property type="term" value="C:cytosol"/>
    <property type="evidence" value="ECO:0007669"/>
    <property type="project" value="TreeGrafter"/>
</dbReference>
<comment type="cofactor">
    <cofactor evidence="2">
        <name>Mg(2+)</name>
        <dbReference type="ChEBI" id="CHEBI:18420"/>
    </cofactor>
</comment>
<dbReference type="InterPro" id="IPR015797">
    <property type="entry name" value="NUDIX_hydrolase-like_dom_sf"/>
</dbReference>
<dbReference type="Proteomes" id="UP000464378">
    <property type="component" value="Chromosome"/>
</dbReference>
<dbReference type="InParanoid" id="A0A6C2YUI9"/>
<dbReference type="Pfam" id="PF00293">
    <property type="entry name" value="NUDIX"/>
    <property type="match status" value="1"/>
</dbReference>
<dbReference type="EMBL" id="LR593887">
    <property type="protein sequence ID" value="VTS06425.1"/>
    <property type="molecule type" value="Genomic_DNA"/>
</dbReference>
<dbReference type="PROSITE" id="PS00893">
    <property type="entry name" value="NUDIX_BOX"/>
    <property type="match status" value="1"/>
</dbReference>
<evidence type="ECO:0000256" key="4">
    <source>
        <dbReference type="ARBA" id="ARBA00016377"/>
    </source>
</evidence>
<dbReference type="PRINTS" id="PR00502">
    <property type="entry name" value="NUDIXFAMILY"/>
</dbReference>
<name>A0A6C2YUI9_9BACT</name>
<evidence type="ECO:0000256" key="6">
    <source>
        <dbReference type="ARBA" id="ARBA00032162"/>
    </source>
</evidence>
<comment type="catalytic activity">
    <reaction evidence="1">
        <text>GDP-alpha-D-mannose + H2O = alpha-D-mannose 1-phosphate + GMP + 2 H(+)</text>
        <dbReference type="Rhea" id="RHEA:27978"/>
        <dbReference type="ChEBI" id="CHEBI:15377"/>
        <dbReference type="ChEBI" id="CHEBI:15378"/>
        <dbReference type="ChEBI" id="CHEBI:57527"/>
        <dbReference type="ChEBI" id="CHEBI:58115"/>
        <dbReference type="ChEBI" id="CHEBI:58409"/>
    </reaction>
</comment>
<gene>
    <name evidence="10" type="ORF">GMBLW1_46610</name>
</gene>
<dbReference type="SUPFAM" id="SSF55811">
    <property type="entry name" value="Nudix"/>
    <property type="match status" value="1"/>
</dbReference>
<evidence type="ECO:0000256" key="5">
    <source>
        <dbReference type="ARBA" id="ARBA00022801"/>
    </source>
</evidence>
<comment type="similarity">
    <text evidence="3">Belongs to the Nudix hydrolase family. NudK subfamily.</text>
</comment>
<accession>A0A6C2YUI9</accession>
<dbReference type="PANTHER" id="PTHR11839:SF18">
    <property type="entry name" value="NUDIX HYDROLASE DOMAIN-CONTAINING PROTEIN"/>
    <property type="match status" value="1"/>
</dbReference>
<evidence type="ECO:0000256" key="3">
    <source>
        <dbReference type="ARBA" id="ARBA00007275"/>
    </source>
</evidence>
<dbReference type="PROSITE" id="PS51462">
    <property type="entry name" value="NUDIX"/>
    <property type="match status" value="1"/>
</dbReference>
<dbReference type="InterPro" id="IPR000086">
    <property type="entry name" value="NUDIX_hydrolase_dom"/>
</dbReference>
<proteinExistence type="inferred from homology"/>
<dbReference type="RefSeq" id="WP_162659603.1">
    <property type="nucleotide sequence ID" value="NZ_LR593887.1"/>
</dbReference>
<feature type="domain" description="Nudix hydrolase" evidence="9">
    <location>
        <begin position="32"/>
        <end position="168"/>
    </location>
</feature>
<sequence length="181" mass="20220">MARQIVHTGRKIRVALDTTELPNGEVIRRDMIFHPGAVVILPVLDAERIVLLRNFRFVIDQTLWELPAGTLEPGEPIQHAAERELLEETGYTAGSWRYLGFLYASPGVLDEKLHLFVALDLTPGEAKPEADEQLEPQIVRFDDALAMALRGEILDAKTITGLLLWDRLRHQPATSAQPPSA</sequence>
<dbReference type="GO" id="GO:0006753">
    <property type="term" value="P:nucleoside phosphate metabolic process"/>
    <property type="evidence" value="ECO:0007669"/>
    <property type="project" value="TreeGrafter"/>
</dbReference>
<evidence type="ECO:0000256" key="2">
    <source>
        <dbReference type="ARBA" id="ARBA00001946"/>
    </source>
</evidence>
<dbReference type="PANTHER" id="PTHR11839">
    <property type="entry name" value="UDP/ADP-SUGAR PYROPHOSPHATASE"/>
    <property type="match status" value="1"/>
</dbReference>
<dbReference type="KEGG" id="tim:GMBLW1_46610"/>
<dbReference type="GO" id="GO:0016462">
    <property type="term" value="F:pyrophosphatase activity"/>
    <property type="evidence" value="ECO:0007669"/>
    <property type="project" value="UniProtKB-ARBA"/>
</dbReference>
<evidence type="ECO:0000313" key="11">
    <source>
        <dbReference type="Proteomes" id="UP000464378"/>
    </source>
</evidence>
<organism evidence="10">
    <name type="scientific">Tuwongella immobilis</name>
    <dbReference type="NCBI Taxonomy" id="692036"/>
    <lineage>
        <taxon>Bacteria</taxon>
        <taxon>Pseudomonadati</taxon>
        <taxon>Planctomycetota</taxon>
        <taxon>Planctomycetia</taxon>
        <taxon>Gemmatales</taxon>
        <taxon>Gemmataceae</taxon>
        <taxon>Tuwongella</taxon>
    </lineage>
</organism>
<evidence type="ECO:0000259" key="9">
    <source>
        <dbReference type="PROSITE" id="PS51462"/>
    </source>
</evidence>
<reference evidence="10" key="1">
    <citation type="submission" date="2019-04" db="EMBL/GenBank/DDBJ databases">
        <authorList>
            <consortium name="Science for Life Laboratories"/>
        </authorList>
    </citation>
    <scope>NUCLEOTIDE SEQUENCE</scope>
    <source>
        <strain evidence="10">MBLW1</strain>
    </source>
</reference>
<keyword evidence="5 8" id="KW-0378">Hydrolase</keyword>
<dbReference type="InterPro" id="IPR020084">
    <property type="entry name" value="NUDIX_hydrolase_CS"/>
</dbReference>
<evidence type="ECO:0000256" key="8">
    <source>
        <dbReference type="RuleBase" id="RU003476"/>
    </source>
</evidence>
<dbReference type="Gene3D" id="3.90.79.10">
    <property type="entry name" value="Nucleoside Triphosphate Pyrophosphohydrolase"/>
    <property type="match status" value="1"/>
</dbReference>
<protein>
    <recommendedName>
        <fullName evidence="4">GDP-mannose pyrophosphatase</fullName>
    </recommendedName>
    <alternativeName>
        <fullName evidence="6">GDP-mannose hydrolase</fullName>
    </alternativeName>
    <alternativeName>
        <fullName evidence="7">GDPMK</fullName>
    </alternativeName>
</protein>
<evidence type="ECO:0000313" key="10">
    <source>
        <dbReference type="EMBL" id="VIP04532.1"/>
    </source>
</evidence>
<dbReference type="EMBL" id="LR586016">
    <property type="protein sequence ID" value="VIP04532.1"/>
    <property type="molecule type" value="Genomic_DNA"/>
</dbReference>
<evidence type="ECO:0000256" key="1">
    <source>
        <dbReference type="ARBA" id="ARBA00000847"/>
    </source>
</evidence>